<keyword evidence="2" id="KW-0132">Cell division</keyword>
<organism evidence="3 4">
    <name type="scientific">Luteolibacter algae</name>
    <dbReference type="NCBI Taxonomy" id="454151"/>
    <lineage>
        <taxon>Bacteria</taxon>
        <taxon>Pseudomonadati</taxon>
        <taxon>Verrucomicrobiota</taxon>
        <taxon>Verrucomicrobiia</taxon>
        <taxon>Verrucomicrobiales</taxon>
        <taxon>Verrucomicrobiaceae</taxon>
        <taxon>Luteolibacter</taxon>
    </lineage>
</organism>
<dbReference type="InterPro" id="IPR003768">
    <property type="entry name" value="ScpA"/>
</dbReference>
<dbReference type="HAMAP" id="MF_01805">
    <property type="entry name" value="ScpA"/>
    <property type="match status" value="1"/>
</dbReference>
<accession>A0ABW5DA14</accession>
<comment type="similarity">
    <text evidence="2">Belongs to the ScpA family.</text>
</comment>
<comment type="subcellular location">
    <subcellularLocation>
        <location evidence="2">Cytoplasm</location>
    </subcellularLocation>
    <text evidence="2">Associated with two foci at the outer edges of the nucleoid region in young cells, and at four foci within both cell halves in older cells.</text>
</comment>
<proteinExistence type="inferred from homology"/>
<dbReference type="RefSeq" id="WP_386820707.1">
    <property type="nucleotide sequence ID" value="NZ_JBHUIT010000027.1"/>
</dbReference>
<evidence type="ECO:0000256" key="1">
    <source>
        <dbReference type="ARBA" id="ARBA00044777"/>
    </source>
</evidence>
<name>A0ABW5DA14_9BACT</name>
<dbReference type="PANTHER" id="PTHR33969:SF2">
    <property type="entry name" value="SEGREGATION AND CONDENSATION PROTEIN A"/>
    <property type="match status" value="1"/>
</dbReference>
<keyword evidence="2" id="KW-0159">Chromosome partition</keyword>
<comment type="caution">
    <text evidence="3">The sequence shown here is derived from an EMBL/GenBank/DDBJ whole genome shotgun (WGS) entry which is preliminary data.</text>
</comment>
<keyword evidence="4" id="KW-1185">Reference proteome</keyword>
<gene>
    <name evidence="2" type="primary">scpA</name>
    <name evidence="3" type="ORF">ACFSSA_12115</name>
</gene>
<dbReference type="PANTHER" id="PTHR33969">
    <property type="entry name" value="SEGREGATION AND CONDENSATION PROTEIN A"/>
    <property type="match status" value="1"/>
</dbReference>
<dbReference type="Proteomes" id="UP001597375">
    <property type="component" value="Unassembled WGS sequence"/>
</dbReference>
<evidence type="ECO:0000313" key="3">
    <source>
        <dbReference type="EMBL" id="MFD2257420.1"/>
    </source>
</evidence>
<reference evidence="4" key="1">
    <citation type="journal article" date="2019" name="Int. J. Syst. Evol. Microbiol.">
        <title>The Global Catalogue of Microorganisms (GCM) 10K type strain sequencing project: providing services to taxonomists for standard genome sequencing and annotation.</title>
        <authorList>
            <consortium name="The Broad Institute Genomics Platform"/>
            <consortium name="The Broad Institute Genome Sequencing Center for Infectious Disease"/>
            <person name="Wu L."/>
            <person name="Ma J."/>
        </authorList>
    </citation>
    <scope>NUCLEOTIDE SEQUENCE [LARGE SCALE GENOMIC DNA]</scope>
    <source>
        <strain evidence="4">CGMCC 4.7106</strain>
    </source>
</reference>
<comment type="function">
    <text evidence="2">Participates in chromosomal partition during cell division. May act via the formation of a condensin-like complex containing Smc and ScpB that pull DNA away from mid-cell into both cell halves.</text>
</comment>
<keyword evidence="2" id="KW-0963">Cytoplasm</keyword>
<dbReference type="EMBL" id="JBHUIT010000027">
    <property type="protein sequence ID" value="MFD2257420.1"/>
    <property type="molecule type" value="Genomic_DNA"/>
</dbReference>
<dbReference type="Pfam" id="PF02616">
    <property type="entry name" value="SMC_ScpA"/>
    <property type="match status" value="1"/>
</dbReference>
<comment type="subunit">
    <text evidence="2">Component of a cohesin-like complex composed of ScpA, ScpB and the Smc homodimer, in which ScpA and ScpB bind to the head domain of Smc. The presence of the three proteins is required for the association of the complex with DNA.</text>
</comment>
<evidence type="ECO:0000313" key="4">
    <source>
        <dbReference type="Proteomes" id="UP001597375"/>
    </source>
</evidence>
<evidence type="ECO:0000256" key="2">
    <source>
        <dbReference type="HAMAP-Rule" id="MF_01805"/>
    </source>
</evidence>
<dbReference type="Gene3D" id="6.10.250.2410">
    <property type="match status" value="1"/>
</dbReference>
<sequence>MENPNYKVQLEIFEGPLDLLLYLIKKDELDIHAISIERITKQYLDYINTFKLLNIDLASEFIVMAANLMYLKSRTLLPRTEQPPEEDAEEDDPRWELIRQLIEYKKFKDAAGFLSVRELEQQGRFAHQPDPGDKPEEEPPTLAEVSIFDLIRAFQNVLKRFEESHDFGDIVDDRYTVADKIEFLIEHFLPGQSLPFDALFQSATTKSEVIVTFLAVLELMKLNQFVVRQDGLLSAITVERRTAVEMGHEEVAEVQ</sequence>
<protein>
    <recommendedName>
        <fullName evidence="1 2">Segregation and condensation protein A</fullName>
    </recommendedName>
</protein>
<keyword evidence="2" id="KW-0131">Cell cycle</keyword>